<evidence type="ECO:0000313" key="3">
    <source>
        <dbReference type="Proteomes" id="UP000314294"/>
    </source>
</evidence>
<feature type="region of interest" description="Disordered" evidence="1">
    <location>
        <begin position="1"/>
        <end position="39"/>
    </location>
</feature>
<comment type="caution">
    <text evidence="2">The sequence shown here is derived from an EMBL/GenBank/DDBJ whole genome shotgun (WGS) entry which is preliminary data.</text>
</comment>
<accession>A0A4Z2HGG7</accession>
<reference evidence="2 3" key="1">
    <citation type="submission" date="2019-03" db="EMBL/GenBank/DDBJ databases">
        <title>First draft genome of Liparis tanakae, snailfish: a comprehensive survey of snailfish specific genes.</title>
        <authorList>
            <person name="Kim W."/>
            <person name="Song I."/>
            <person name="Jeong J.-H."/>
            <person name="Kim D."/>
            <person name="Kim S."/>
            <person name="Ryu S."/>
            <person name="Song J.Y."/>
            <person name="Lee S.K."/>
        </authorList>
    </citation>
    <scope>NUCLEOTIDE SEQUENCE [LARGE SCALE GENOMIC DNA]</scope>
    <source>
        <tissue evidence="2">Muscle</tissue>
    </source>
</reference>
<gene>
    <name evidence="2" type="ORF">EYF80_025865</name>
</gene>
<dbReference type="EMBL" id="SRLO01000262">
    <property type="protein sequence ID" value="TNN63932.1"/>
    <property type="molecule type" value="Genomic_DNA"/>
</dbReference>
<evidence type="ECO:0000256" key="1">
    <source>
        <dbReference type="SAM" id="MobiDB-lite"/>
    </source>
</evidence>
<name>A0A4Z2HGG7_9TELE</name>
<evidence type="ECO:0000313" key="2">
    <source>
        <dbReference type="EMBL" id="TNN63932.1"/>
    </source>
</evidence>
<keyword evidence="3" id="KW-1185">Reference proteome</keyword>
<dbReference type="AlphaFoldDB" id="A0A4Z2HGG7"/>
<dbReference type="Proteomes" id="UP000314294">
    <property type="component" value="Unassembled WGS sequence"/>
</dbReference>
<organism evidence="2 3">
    <name type="scientific">Liparis tanakae</name>
    <name type="common">Tanaka's snailfish</name>
    <dbReference type="NCBI Taxonomy" id="230148"/>
    <lineage>
        <taxon>Eukaryota</taxon>
        <taxon>Metazoa</taxon>
        <taxon>Chordata</taxon>
        <taxon>Craniata</taxon>
        <taxon>Vertebrata</taxon>
        <taxon>Euteleostomi</taxon>
        <taxon>Actinopterygii</taxon>
        <taxon>Neopterygii</taxon>
        <taxon>Teleostei</taxon>
        <taxon>Neoteleostei</taxon>
        <taxon>Acanthomorphata</taxon>
        <taxon>Eupercaria</taxon>
        <taxon>Perciformes</taxon>
        <taxon>Cottioidei</taxon>
        <taxon>Cottales</taxon>
        <taxon>Liparidae</taxon>
        <taxon>Liparis</taxon>
    </lineage>
</organism>
<sequence>MEGGVGWGADRVTTAIGPGVQQGEGLGSPTSSPADKRYGPLITGLPWSLEVNQNAKCYRAPAAESYTEPDRYETPSNRFPEVYSFRGAGLVPLLAMLVA</sequence>
<protein>
    <submittedName>
        <fullName evidence="2">Uncharacterized protein</fullName>
    </submittedName>
</protein>
<proteinExistence type="predicted"/>